<protein>
    <submittedName>
        <fullName evidence="3">3',5'-cyclic AMP phosphodiesterase CpdA</fullName>
    </submittedName>
</protein>
<dbReference type="InterPro" id="IPR051918">
    <property type="entry name" value="STPP_CPPED1"/>
</dbReference>
<dbReference type="PANTHER" id="PTHR43143">
    <property type="entry name" value="METALLOPHOSPHOESTERASE, CALCINEURIN SUPERFAMILY"/>
    <property type="match status" value="1"/>
</dbReference>
<dbReference type="OrthoDB" id="9816081at2"/>
<dbReference type="SUPFAM" id="SSF56300">
    <property type="entry name" value="Metallo-dependent phosphatases"/>
    <property type="match status" value="1"/>
</dbReference>
<feature type="signal peptide" evidence="1">
    <location>
        <begin position="1"/>
        <end position="26"/>
    </location>
</feature>
<dbReference type="PROSITE" id="PS51318">
    <property type="entry name" value="TAT"/>
    <property type="match status" value="1"/>
</dbReference>
<evidence type="ECO:0000313" key="4">
    <source>
        <dbReference type="Proteomes" id="UP000248198"/>
    </source>
</evidence>
<dbReference type="Gene3D" id="3.60.21.10">
    <property type="match status" value="1"/>
</dbReference>
<dbReference type="EMBL" id="QKLU01000003">
    <property type="protein sequence ID" value="PYF74945.1"/>
    <property type="molecule type" value="Genomic_DNA"/>
</dbReference>
<keyword evidence="4" id="KW-1185">Reference proteome</keyword>
<feature type="domain" description="Calcineurin-like phosphoesterase" evidence="2">
    <location>
        <begin position="45"/>
        <end position="223"/>
    </location>
</feature>
<evidence type="ECO:0000259" key="2">
    <source>
        <dbReference type="Pfam" id="PF00149"/>
    </source>
</evidence>
<dbReference type="Pfam" id="PF00149">
    <property type="entry name" value="Metallophos"/>
    <property type="match status" value="1"/>
</dbReference>
<dbReference type="Proteomes" id="UP000248198">
    <property type="component" value="Unassembled WGS sequence"/>
</dbReference>
<feature type="chain" id="PRO_5016318734" evidence="1">
    <location>
        <begin position="27"/>
        <end position="281"/>
    </location>
</feature>
<keyword evidence="1" id="KW-0732">Signal</keyword>
<comment type="caution">
    <text evidence="3">The sequence shown here is derived from an EMBL/GenBank/DDBJ whole genome shotgun (WGS) entry which is preliminary data.</text>
</comment>
<evidence type="ECO:0000313" key="3">
    <source>
        <dbReference type="EMBL" id="PYF74945.1"/>
    </source>
</evidence>
<dbReference type="InterPro" id="IPR004843">
    <property type="entry name" value="Calcineurin-like_PHP"/>
</dbReference>
<organism evidence="3 4">
    <name type="scientific">Pedobacter nutrimenti</name>
    <dbReference type="NCBI Taxonomy" id="1241337"/>
    <lineage>
        <taxon>Bacteria</taxon>
        <taxon>Pseudomonadati</taxon>
        <taxon>Bacteroidota</taxon>
        <taxon>Sphingobacteriia</taxon>
        <taxon>Sphingobacteriales</taxon>
        <taxon>Sphingobacteriaceae</taxon>
        <taxon>Pedobacter</taxon>
    </lineage>
</organism>
<gene>
    <name evidence="3" type="ORF">B0O44_103391</name>
</gene>
<dbReference type="InterPro" id="IPR006311">
    <property type="entry name" value="TAT_signal"/>
</dbReference>
<reference evidence="3 4" key="1">
    <citation type="submission" date="2018-06" db="EMBL/GenBank/DDBJ databases">
        <title>Genomic Encyclopedia of Archaeal and Bacterial Type Strains, Phase II (KMG-II): from individual species to whole genera.</title>
        <authorList>
            <person name="Goeker M."/>
        </authorList>
    </citation>
    <scope>NUCLEOTIDE SEQUENCE [LARGE SCALE GENOMIC DNA]</scope>
    <source>
        <strain evidence="3 4">DSM 27372</strain>
    </source>
</reference>
<accession>A0A318ULM0</accession>
<evidence type="ECO:0000256" key="1">
    <source>
        <dbReference type="SAM" id="SignalP"/>
    </source>
</evidence>
<proteinExistence type="predicted"/>
<dbReference type="RefSeq" id="WP_110829849.1">
    <property type="nucleotide sequence ID" value="NZ_QKLU01000003.1"/>
</dbReference>
<dbReference type="InterPro" id="IPR029052">
    <property type="entry name" value="Metallo-depent_PP-like"/>
</dbReference>
<name>A0A318ULM0_9SPHI</name>
<dbReference type="AlphaFoldDB" id="A0A318ULM0"/>
<dbReference type="GO" id="GO:0016787">
    <property type="term" value="F:hydrolase activity"/>
    <property type="evidence" value="ECO:0007669"/>
    <property type="project" value="InterPro"/>
</dbReference>
<dbReference type="PANTHER" id="PTHR43143:SF1">
    <property type="entry name" value="SERINE_THREONINE-PROTEIN PHOSPHATASE CPPED1"/>
    <property type="match status" value="1"/>
</dbReference>
<sequence length="281" mass="31573">MSSRRFFLKSSLTGLVLAGVAPVVSAVSPIAQDLLPQPSGKLKLRLAIASDGHYGQPGTPYKRDHENMVKWLNQAHEASPLDFVIINGDLVHDQPELLSEVKKDYYDHLKVPFYAIPGNHDHADTARWKAVFGYEDNFSFEKNGIGFILANTSDTSGKYLAPNADFMSRELEKFKALKTVFVVLHIPPHSWVPENPFVDSPETISLLHRYPNVKAVFHGHDHSLDAVFYTSKLPHFFDAHIGGSWGTSYRGYRIVEVDQNDKIRTYQVKASAEPVLNQTML</sequence>